<dbReference type="Proteomes" id="UP000194641">
    <property type="component" value="Unassembled WGS sequence"/>
</dbReference>
<accession>A0A252AY05</accession>
<evidence type="ECO:0000313" key="3">
    <source>
        <dbReference type="EMBL" id="OUI96329.1"/>
    </source>
</evidence>
<sequence>MKQTLLTLTFLCVAVTGCASHKPDDADSVCQHKNPSKGMHGSFTSSVGHAVGGALPMALGAIPGVGSAAGFAGMGMQQAMNSWGGGGGGPGQQDDGFRQSGFDHSHRGPDEERDFDQSQNKVPSVPCGSESKIVAQSNDQDIRMDEAK</sequence>
<reference evidence="4" key="1">
    <citation type="submission" date="2014-06" db="EMBL/GenBank/DDBJ databases">
        <authorList>
            <person name="Winans N.J."/>
            <person name="Newell P.D."/>
            <person name="Douglas A.E."/>
        </authorList>
    </citation>
    <scope>NUCLEOTIDE SEQUENCE [LARGE SCALE GENOMIC DNA]</scope>
</reference>
<keyword evidence="2" id="KW-0732">Signal</keyword>
<proteinExistence type="predicted"/>
<feature type="region of interest" description="Disordered" evidence="1">
    <location>
        <begin position="78"/>
        <end position="148"/>
    </location>
</feature>
<dbReference type="RefSeq" id="WP_143217118.1">
    <property type="nucleotide sequence ID" value="NZ_BAMW01000026.1"/>
</dbReference>
<evidence type="ECO:0000256" key="2">
    <source>
        <dbReference type="SAM" id="SignalP"/>
    </source>
</evidence>
<protein>
    <recommendedName>
        <fullName evidence="5">Lipoprotein</fullName>
    </recommendedName>
</protein>
<feature type="compositionally biased region" description="Basic and acidic residues" evidence="1">
    <location>
        <begin position="95"/>
        <end position="110"/>
    </location>
</feature>
<name>A0A252AY05_9PROT</name>
<feature type="chain" id="PRO_5012400236" description="Lipoprotein" evidence="2">
    <location>
        <begin position="22"/>
        <end position="148"/>
    </location>
</feature>
<dbReference type="EMBL" id="JOPA01000004">
    <property type="protein sequence ID" value="OUI96329.1"/>
    <property type="molecule type" value="Genomic_DNA"/>
</dbReference>
<feature type="signal peptide" evidence="2">
    <location>
        <begin position="1"/>
        <end position="21"/>
    </location>
</feature>
<gene>
    <name evidence="3" type="ORF">HK17_11950</name>
</gene>
<evidence type="ECO:0000313" key="4">
    <source>
        <dbReference type="Proteomes" id="UP000194641"/>
    </source>
</evidence>
<evidence type="ECO:0008006" key="5">
    <source>
        <dbReference type="Google" id="ProtNLM"/>
    </source>
</evidence>
<evidence type="ECO:0000256" key="1">
    <source>
        <dbReference type="SAM" id="MobiDB-lite"/>
    </source>
</evidence>
<dbReference type="AlphaFoldDB" id="A0A252AY05"/>
<dbReference type="PROSITE" id="PS51257">
    <property type="entry name" value="PROKAR_LIPOPROTEIN"/>
    <property type="match status" value="1"/>
</dbReference>
<organism evidence="3 4">
    <name type="scientific">Acetobacter indonesiensis</name>
    <dbReference type="NCBI Taxonomy" id="104101"/>
    <lineage>
        <taxon>Bacteria</taxon>
        <taxon>Pseudomonadati</taxon>
        <taxon>Pseudomonadota</taxon>
        <taxon>Alphaproteobacteria</taxon>
        <taxon>Acetobacterales</taxon>
        <taxon>Acetobacteraceae</taxon>
        <taxon>Acetobacter</taxon>
    </lineage>
</organism>
<comment type="caution">
    <text evidence="3">The sequence shown here is derived from an EMBL/GenBank/DDBJ whole genome shotgun (WGS) entry which is preliminary data.</text>
</comment>